<reference evidence="1" key="2">
    <citation type="submission" date="2021-12" db="EMBL/GenBank/DDBJ databases">
        <title>Resequencing data analysis of finger millet.</title>
        <authorList>
            <person name="Hatakeyama M."/>
            <person name="Aluri S."/>
            <person name="Balachadran M.T."/>
            <person name="Sivarajan S.R."/>
            <person name="Poveda L."/>
            <person name="Shimizu-Inatsugi R."/>
            <person name="Schlapbach R."/>
            <person name="Sreeman S.M."/>
            <person name="Shimizu K.K."/>
        </authorList>
    </citation>
    <scope>NUCLEOTIDE SEQUENCE</scope>
</reference>
<reference evidence="1" key="1">
    <citation type="journal article" date="2018" name="DNA Res.">
        <title>Multiple hybrid de novo genome assembly of finger millet, an orphan allotetraploid crop.</title>
        <authorList>
            <person name="Hatakeyama M."/>
            <person name="Aluri S."/>
            <person name="Balachadran M.T."/>
            <person name="Sivarajan S.R."/>
            <person name="Patrignani A."/>
            <person name="Gruter S."/>
            <person name="Poveda L."/>
            <person name="Shimizu-Inatsugi R."/>
            <person name="Baeten J."/>
            <person name="Francoijs K.J."/>
            <person name="Nataraja K.N."/>
            <person name="Reddy Y.A.N."/>
            <person name="Phadnis S."/>
            <person name="Ravikumar R.L."/>
            <person name="Schlapbach R."/>
            <person name="Sreeman S.M."/>
            <person name="Shimizu K.K."/>
        </authorList>
    </citation>
    <scope>NUCLEOTIDE SEQUENCE</scope>
</reference>
<evidence type="ECO:0000313" key="1">
    <source>
        <dbReference type="EMBL" id="GJN12444.1"/>
    </source>
</evidence>
<comment type="caution">
    <text evidence="1">The sequence shown here is derived from an EMBL/GenBank/DDBJ whole genome shotgun (WGS) entry which is preliminary data.</text>
</comment>
<keyword evidence="2" id="KW-1185">Reference proteome</keyword>
<dbReference type="EMBL" id="BQKI01000023">
    <property type="protein sequence ID" value="GJN12444.1"/>
    <property type="molecule type" value="Genomic_DNA"/>
</dbReference>
<evidence type="ECO:0000313" key="2">
    <source>
        <dbReference type="Proteomes" id="UP001054889"/>
    </source>
</evidence>
<accession>A0AAV5DP37</accession>
<sequence length="67" mass="7151">MIKSGGMEGANGAGVILNSYNGCSYNPNPHDADAIFCCDKDHQCWGSLQECMPNCPCKANCSKKKGH</sequence>
<organism evidence="1 2">
    <name type="scientific">Eleusine coracana subsp. coracana</name>
    <dbReference type="NCBI Taxonomy" id="191504"/>
    <lineage>
        <taxon>Eukaryota</taxon>
        <taxon>Viridiplantae</taxon>
        <taxon>Streptophyta</taxon>
        <taxon>Embryophyta</taxon>
        <taxon>Tracheophyta</taxon>
        <taxon>Spermatophyta</taxon>
        <taxon>Magnoliopsida</taxon>
        <taxon>Liliopsida</taxon>
        <taxon>Poales</taxon>
        <taxon>Poaceae</taxon>
        <taxon>PACMAD clade</taxon>
        <taxon>Chloridoideae</taxon>
        <taxon>Cynodonteae</taxon>
        <taxon>Eleusininae</taxon>
        <taxon>Eleusine</taxon>
    </lineage>
</organism>
<protein>
    <submittedName>
        <fullName evidence="1">Uncharacterized protein</fullName>
    </submittedName>
</protein>
<dbReference type="Proteomes" id="UP001054889">
    <property type="component" value="Unassembled WGS sequence"/>
</dbReference>
<gene>
    <name evidence="1" type="primary">ga30722</name>
    <name evidence="1" type="ORF">PR202_ga30722</name>
</gene>
<dbReference type="AlphaFoldDB" id="A0AAV5DP37"/>
<proteinExistence type="predicted"/>
<name>A0AAV5DP37_ELECO</name>